<dbReference type="SUPFAM" id="SSF141694">
    <property type="entry name" value="AF2212/PG0164-like"/>
    <property type="match status" value="1"/>
</dbReference>
<protein>
    <submittedName>
        <fullName evidence="1">DUF1905 domain-containing protein</fullName>
    </submittedName>
</protein>
<name>A0ABW1WZ09_9ACTN</name>
<reference evidence="2" key="1">
    <citation type="journal article" date="2019" name="Int. J. Syst. Evol. Microbiol.">
        <title>The Global Catalogue of Microorganisms (GCM) 10K type strain sequencing project: providing services to taxonomists for standard genome sequencing and annotation.</title>
        <authorList>
            <consortium name="The Broad Institute Genomics Platform"/>
            <consortium name="The Broad Institute Genome Sequencing Center for Infectious Disease"/>
            <person name="Wu L."/>
            <person name="Ma J."/>
        </authorList>
    </citation>
    <scope>NUCLEOTIDE SEQUENCE [LARGE SCALE GENOMIC DNA]</scope>
    <source>
        <strain evidence="2">CGMCC 1.15277</strain>
    </source>
</reference>
<evidence type="ECO:0000313" key="1">
    <source>
        <dbReference type="EMBL" id="MFC6395515.1"/>
    </source>
</evidence>
<proteinExistence type="predicted"/>
<dbReference type="RefSeq" id="WP_343885465.1">
    <property type="nucleotide sequence ID" value="NZ_BAAAKI010000006.1"/>
</dbReference>
<comment type="caution">
    <text evidence="1">The sequence shown here is derived from an EMBL/GenBank/DDBJ whole genome shotgun (WGS) entry which is preliminary data.</text>
</comment>
<gene>
    <name evidence="1" type="ORF">ACFP57_00690</name>
</gene>
<sequence>MEVSFAGTVIEWRGPAPYHFVRLPEDVADVLADVAKAVTYGWGMVPVDLTIGDTTSYTALWPKDGSYLLPLKDALRRAEGIELSDEIEVHLSVRGL</sequence>
<dbReference type="Pfam" id="PF08922">
    <property type="entry name" value="DUF1905"/>
    <property type="match status" value="1"/>
</dbReference>
<keyword evidence="2" id="KW-1185">Reference proteome</keyword>
<dbReference type="InterPro" id="IPR037079">
    <property type="entry name" value="AF2212/PG0164-like_sf"/>
</dbReference>
<dbReference type="Gene3D" id="2.40.30.100">
    <property type="entry name" value="AF2212/PG0164-like"/>
    <property type="match status" value="1"/>
</dbReference>
<evidence type="ECO:0000313" key="2">
    <source>
        <dbReference type="Proteomes" id="UP001596266"/>
    </source>
</evidence>
<accession>A0ABW1WZ09</accession>
<dbReference type="InterPro" id="IPR015018">
    <property type="entry name" value="DUF1905"/>
</dbReference>
<dbReference type="Proteomes" id="UP001596266">
    <property type="component" value="Unassembled WGS sequence"/>
</dbReference>
<dbReference type="EMBL" id="JBHSUA010000003">
    <property type="protein sequence ID" value="MFC6395515.1"/>
    <property type="molecule type" value="Genomic_DNA"/>
</dbReference>
<organism evidence="1 2">
    <name type="scientific">Luteococcus sanguinis</name>
    <dbReference type="NCBI Taxonomy" id="174038"/>
    <lineage>
        <taxon>Bacteria</taxon>
        <taxon>Bacillati</taxon>
        <taxon>Actinomycetota</taxon>
        <taxon>Actinomycetes</taxon>
        <taxon>Propionibacteriales</taxon>
        <taxon>Propionibacteriaceae</taxon>
        <taxon>Luteococcus</taxon>
    </lineage>
</organism>